<comment type="similarity">
    <text evidence="1 6">Belongs to the AB hydrolase superfamily. Lipase family.</text>
</comment>
<evidence type="ECO:0000256" key="6">
    <source>
        <dbReference type="PIRNR" id="PIRNR000862"/>
    </source>
</evidence>
<keyword evidence="6" id="KW-0378">Hydrolase</keyword>
<dbReference type="PIRSF" id="PIRSF000862">
    <property type="entry name" value="Steryl_ester_lip"/>
    <property type="match status" value="1"/>
</dbReference>
<evidence type="ECO:0000313" key="10">
    <source>
        <dbReference type="Ensembl" id="ENSMODP00000020624.3"/>
    </source>
</evidence>
<dbReference type="Bgee" id="ENSMODG00000016519">
    <property type="expression patterns" value="Expressed in spermatocyte and 4 other cell types or tissues"/>
</dbReference>
<dbReference type="Pfam" id="PF00561">
    <property type="entry name" value="Abhydrolase_1"/>
    <property type="match status" value="1"/>
</dbReference>
<dbReference type="AlphaFoldDB" id="F7EQ32"/>
<keyword evidence="5" id="KW-0325">Glycoprotein</keyword>
<dbReference type="FunFam" id="3.40.50.1820:FF:000012">
    <property type="entry name" value="Lipase"/>
    <property type="match status" value="1"/>
</dbReference>
<dbReference type="GeneID" id="100021678"/>
<dbReference type="eggNOG" id="KOG2624">
    <property type="taxonomic scope" value="Eukaryota"/>
</dbReference>
<feature type="active site" description="Nucleophile" evidence="7">
    <location>
        <position position="172"/>
    </location>
</feature>
<dbReference type="Proteomes" id="UP000002280">
    <property type="component" value="Chromosome 1"/>
</dbReference>
<reference evidence="10" key="2">
    <citation type="submission" date="2025-08" db="UniProtKB">
        <authorList>
            <consortium name="Ensembl"/>
        </authorList>
    </citation>
    <scope>IDENTIFICATION</scope>
</reference>
<evidence type="ECO:0000256" key="1">
    <source>
        <dbReference type="ARBA" id="ARBA00010701"/>
    </source>
</evidence>
<evidence type="ECO:0000256" key="3">
    <source>
        <dbReference type="ARBA" id="ARBA00022963"/>
    </source>
</evidence>
<feature type="chain" id="PRO_5003352513" description="Lipase" evidence="8">
    <location>
        <begin position="20"/>
        <end position="397"/>
    </location>
</feature>
<keyword evidence="4" id="KW-0443">Lipid metabolism</keyword>
<keyword evidence="11" id="KW-1185">Reference proteome</keyword>
<sequence length="397" mass="45446">MQCLLVVVSLTFLLGIKHCSPRSRRDVNLEAKMNISEIITYWGYPSEDYEVMTEDGYILLIYRIPYGKNHTNNSDPKPVVFLQHGLLTTASSWISNLPNNSLGFLLADAGCDVWMGNSRGNTWSRRHSFLPTDSDKYWAFSFDEMATYDLPATIDFIGKKTGQEKLYYIGHSQGTTIAFIAFSTLPRLAQRIKIFFALAPVITIRNTTSPLIKMAYALRSLLLVISGKREFLRNSFFNQFIGTKICSVPRLDIICRSFLFLLCGFDIKNLNISRLDVYLSQNPAGTSVQNMLHWLQAYSTGDFKAFDWGNRDLNMMHFDQSTPPAYNVSEMHVSTAVWSGTKDLLADPDDIKELLPKITNLIYHKIIPSYNHLDFIWAMNVTWEIFYEIIIMIKKTV</sequence>
<dbReference type="InterPro" id="IPR029058">
    <property type="entry name" value="AB_hydrolase_fold"/>
</dbReference>
<dbReference type="FunCoup" id="F7EQ32">
    <property type="interactions" value="3"/>
</dbReference>
<proteinExistence type="inferred from homology"/>
<dbReference type="PANTHER" id="PTHR11005">
    <property type="entry name" value="LYSOSOMAL ACID LIPASE-RELATED"/>
    <property type="match status" value="1"/>
</dbReference>
<organism evidence="10 11">
    <name type="scientific">Monodelphis domestica</name>
    <name type="common">Gray short-tailed opossum</name>
    <dbReference type="NCBI Taxonomy" id="13616"/>
    <lineage>
        <taxon>Eukaryota</taxon>
        <taxon>Metazoa</taxon>
        <taxon>Chordata</taxon>
        <taxon>Craniata</taxon>
        <taxon>Vertebrata</taxon>
        <taxon>Euteleostomi</taxon>
        <taxon>Mammalia</taxon>
        <taxon>Metatheria</taxon>
        <taxon>Didelphimorphia</taxon>
        <taxon>Didelphidae</taxon>
        <taxon>Monodelphis</taxon>
    </lineage>
</organism>
<dbReference type="GeneTree" id="ENSGT00940000160031"/>
<protein>
    <recommendedName>
        <fullName evidence="6">Lipase</fullName>
    </recommendedName>
</protein>
<keyword evidence="2 8" id="KW-0732">Signal</keyword>
<dbReference type="OMA" id="WGYPSED"/>
<dbReference type="KEGG" id="mdo:100021678"/>
<accession>F7EQ32</accession>
<evidence type="ECO:0000256" key="4">
    <source>
        <dbReference type="ARBA" id="ARBA00023098"/>
    </source>
</evidence>
<reference evidence="10 11" key="1">
    <citation type="journal article" date="2007" name="Nature">
        <title>Genome of the marsupial Monodelphis domestica reveals innovation in non-coding sequences.</title>
        <authorList>
            <person name="Mikkelsen T.S."/>
            <person name="Wakefield M.J."/>
            <person name="Aken B."/>
            <person name="Amemiya C.T."/>
            <person name="Chang J.L."/>
            <person name="Duke S."/>
            <person name="Garber M."/>
            <person name="Gentles A.J."/>
            <person name="Goodstadt L."/>
            <person name="Heger A."/>
            <person name="Jurka J."/>
            <person name="Kamal M."/>
            <person name="Mauceli E."/>
            <person name="Searle S.M."/>
            <person name="Sharpe T."/>
            <person name="Baker M.L."/>
            <person name="Batzer M.A."/>
            <person name="Benos P.V."/>
            <person name="Belov K."/>
            <person name="Clamp M."/>
            <person name="Cook A."/>
            <person name="Cuff J."/>
            <person name="Das R."/>
            <person name="Davidow L."/>
            <person name="Deakin J.E."/>
            <person name="Fazzari M.J."/>
            <person name="Glass J.L."/>
            <person name="Grabherr M."/>
            <person name="Greally J.M."/>
            <person name="Gu W."/>
            <person name="Hore T.A."/>
            <person name="Huttley G.A."/>
            <person name="Kleber M."/>
            <person name="Jirtle R.L."/>
            <person name="Koina E."/>
            <person name="Lee J.T."/>
            <person name="Mahony S."/>
            <person name="Marra M.A."/>
            <person name="Miller R.D."/>
            <person name="Nicholls R.D."/>
            <person name="Oda M."/>
            <person name="Papenfuss A.T."/>
            <person name="Parra Z.E."/>
            <person name="Pollock D.D."/>
            <person name="Ray D.A."/>
            <person name="Schein J.E."/>
            <person name="Speed T.P."/>
            <person name="Thompson K."/>
            <person name="VandeBerg J.L."/>
            <person name="Wade C.M."/>
            <person name="Walker J.A."/>
            <person name="Waters P.D."/>
            <person name="Webber C."/>
            <person name="Weidman J.R."/>
            <person name="Xie X."/>
            <person name="Zody M.C."/>
            <person name="Baldwin J."/>
            <person name="Abdouelleil A."/>
            <person name="Abdulkadir J."/>
            <person name="Abebe A."/>
            <person name="Abera B."/>
            <person name="Abreu J."/>
            <person name="Acer S.C."/>
            <person name="Aftuck L."/>
            <person name="Alexander A."/>
            <person name="An P."/>
            <person name="Anderson E."/>
            <person name="Anderson S."/>
            <person name="Arachi H."/>
            <person name="Azer M."/>
            <person name="Bachantsang P."/>
            <person name="Barry A."/>
            <person name="Bayul T."/>
            <person name="Berlin A."/>
            <person name="Bessette D."/>
            <person name="Bloom T."/>
            <person name="Bloom T."/>
            <person name="Boguslavskiy L."/>
            <person name="Bonnet C."/>
            <person name="Boukhgalter B."/>
            <person name="Bourzgui I."/>
            <person name="Brown A."/>
            <person name="Cahill P."/>
            <person name="Channer S."/>
            <person name="Cheshatsang Y."/>
            <person name="Chuda L."/>
            <person name="Citroen M."/>
            <person name="Collymore A."/>
            <person name="Cooke P."/>
            <person name="Costello M."/>
            <person name="D'Aco K."/>
            <person name="Daza R."/>
            <person name="De Haan G."/>
            <person name="DeGray S."/>
            <person name="DeMaso C."/>
            <person name="Dhargay N."/>
            <person name="Dooley K."/>
            <person name="Dooley E."/>
            <person name="Doricent M."/>
            <person name="Dorje P."/>
            <person name="Dorjee K."/>
            <person name="Dupes A."/>
            <person name="Elong R."/>
            <person name="Falk J."/>
            <person name="Farina A."/>
            <person name="Faro S."/>
            <person name="Ferguson D."/>
            <person name="Fisher S."/>
            <person name="Foley C.D."/>
            <person name="Franke A."/>
            <person name="Friedrich D."/>
            <person name="Gadbois L."/>
            <person name="Gearin G."/>
            <person name="Gearin C.R."/>
            <person name="Giannoukos G."/>
            <person name="Goode T."/>
            <person name="Graham J."/>
            <person name="Grandbois E."/>
            <person name="Grewal S."/>
            <person name="Gyaltsen K."/>
            <person name="Hafez N."/>
            <person name="Hagos B."/>
            <person name="Hall J."/>
            <person name="Henson C."/>
            <person name="Hollinger A."/>
            <person name="Honan T."/>
            <person name="Huard M.D."/>
            <person name="Hughes L."/>
            <person name="Hurhula B."/>
            <person name="Husby M.E."/>
            <person name="Kamat A."/>
            <person name="Kanga B."/>
            <person name="Kashin S."/>
            <person name="Khazanovich D."/>
            <person name="Kisner P."/>
            <person name="Lance K."/>
            <person name="Lara M."/>
            <person name="Lee W."/>
            <person name="Lennon N."/>
            <person name="Letendre F."/>
            <person name="LeVine R."/>
            <person name="Lipovsky A."/>
            <person name="Liu X."/>
            <person name="Liu J."/>
            <person name="Liu S."/>
            <person name="Lokyitsang T."/>
            <person name="Lokyitsang Y."/>
            <person name="Lubonja R."/>
            <person name="Lui A."/>
            <person name="MacDonald P."/>
            <person name="Magnisalis V."/>
            <person name="Maru K."/>
            <person name="Matthews C."/>
            <person name="McCusker W."/>
            <person name="McDonough S."/>
            <person name="Mehta T."/>
            <person name="Meldrim J."/>
            <person name="Meneus L."/>
            <person name="Mihai O."/>
            <person name="Mihalev A."/>
            <person name="Mihova T."/>
            <person name="Mittelman R."/>
            <person name="Mlenga V."/>
            <person name="Montmayeur A."/>
            <person name="Mulrain L."/>
            <person name="Navidi A."/>
            <person name="Naylor J."/>
            <person name="Negash T."/>
            <person name="Nguyen T."/>
            <person name="Nguyen N."/>
            <person name="Nicol R."/>
            <person name="Norbu C."/>
            <person name="Norbu N."/>
            <person name="Novod N."/>
            <person name="O'Neill B."/>
            <person name="Osman S."/>
            <person name="Markiewicz E."/>
            <person name="Oyono O.L."/>
            <person name="Patti C."/>
            <person name="Phunkhang P."/>
            <person name="Pierre F."/>
            <person name="Priest M."/>
            <person name="Raghuraman S."/>
            <person name="Rege F."/>
            <person name="Reyes R."/>
            <person name="Rise C."/>
            <person name="Rogov P."/>
            <person name="Ross K."/>
            <person name="Ryan E."/>
            <person name="Settipalli S."/>
            <person name="Shea T."/>
            <person name="Sherpa N."/>
            <person name="Shi L."/>
            <person name="Shih D."/>
            <person name="Sparrow T."/>
            <person name="Spaulding J."/>
            <person name="Stalker J."/>
            <person name="Stange-Thomann N."/>
            <person name="Stavropoulos S."/>
            <person name="Stone C."/>
            <person name="Strader C."/>
            <person name="Tesfaye S."/>
            <person name="Thomson T."/>
            <person name="Thoulutsang Y."/>
            <person name="Thoulutsang D."/>
            <person name="Topham K."/>
            <person name="Topping I."/>
            <person name="Tsamla T."/>
            <person name="Vassiliev H."/>
            <person name="Vo A."/>
            <person name="Wangchuk T."/>
            <person name="Wangdi T."/>
            <person name="Weiand M."/>
            <person name="Wilkinson J."/>
            <person name="Wilson A."/>
            <person name="Yadav S."/>
            <person name="Young G."/>
            <person name="Yu Q."/>
            <person name="Zembek L."/>
            <person name="Zhong D."/>
            <person name="Zimmer A."/>
            <person name="Zwirko Z."/>
            <person name="Jaffe D.B."/>
            <person name="Alvarez P."/>
            <person name="Brockman W."/>
            <person name="Butler J."/>
            <person name="Chin C."/>
            <person name="Gnerre S."/>
            <person name="MacCallum I."/>
            <person name="Graves J.A."/>
            <person name="Ponting C.P."/>
            <person name="Breen M."/>
            <person name="Samollow P.B."/>
            <person name="Lander E.S."/>
            <person name="Lindblad-Toh K."/>
        </authorList>
    </citation>
    <scope>NUCLEOTIDE SEQUENCE [LARGE SCALE GENOMIC DNA]</scope>
</reference>
<dbReference type="Gene3D" id="3.40.50.1820">
    <property type="entry name" value="alpha/beta hydrolase"/>
    <property type="match status" value="1"/>
</dbReference>
<dbReference type="STRING" id="13616.ENSMODP00000020624"/>
<dbReference type="GO" id="GO:0006629">
    <property type="term" value="P:lipid metabolic process"/>
    <property type="evidence" value="ECO:0000318"/>
    <property type="project" value="GO_Central"/>
</dbReference>
<keyword evidence="3 6" id="KW-0442">Lipid degradation</keyword>
<dbReference type="GO" id="GO:0016042">
    <property type="term" value="P:lipid catabolic process"/>
    <property type="evidence" value="ECO:0007669"/>
    <property type="project" value="UniProtKB-KW"/>
</dbReference>
<feature type="active site" description="Charge relay system" evidence="7">
    <location>
        <position position="343"/>
    </location>
</feature>
<evidence type="ECO:0000256" key="5">
    <source>
        <dbReference type="ARBA" id="ARBA00023180"/>
    </source>
</evidence>
<dbReference type="Ensembl" id="ENSMODT00000020989.4">
    <property type="protein sequence ID" value="ENSMODP00000020624.3"/>
    <property type="gene ID" value="ENSMODG00000016519.4"/>
</dbReference>
<evidence type="ECO:0000256" key="7">
    <source>
        <dbReference type="PIRSR" id="PIRSR000862-1"/>
    </source>
</evidence>
<dbReference type="OrthoDB" id="9974421at2759"/>
<evidence type="ECO:0000259" key="9">
    <source>
        <dbReference type="Pfam" id="PF00561"/>
    </source>
</evidence>
<dbReference type="InParanoid" id="F7EQ32"/>
<feature type="domain" description="AB hydrolase-1" evidence="9">
    <location>
        <begin position="78"/>
        <end position="377"/>
    </location>
</feature>
<name>F7EQ32_MONDO</name>
<dbReference type="GO" id="GO:0016298">
    <property type="term" value="F:lipase activity"/>
    <property type="evidence" value="ECO:0000318"/>
    <property type="project" value="GO_Central"/>
</dbReference>
<dbReference type="SUPFAM" id="SSF53474">
    <property type="entry name" value="alpha/beta-Hydrolases"/>
    <property type="match status" value="1"/>
</dbReference>
<evidence type="ECO:0000313" key="11">
    <source>
        <dbReference type="Proteomes" id="UP000002280"/>
    </source>
</evidence>
<feature type="active site" description="Charge relay system" evidence="7">
    <location>
        <position position="372"/>
    </location>
</feature>
<dbReference type="InterPro" id="IPR025483">
    <property type="entry name" value="Lipase_euk"/>
</dbReference>
<dbReference type="MEROPS" id="S33.020"/>
<feature type="signal peptide" evidence="8">
    <location>
        <begin position="1"/>
        <end position="19"/>
    </location>
</feature>
<dbReference type="InterPro" id="IPR000073">
    <property type="entry name" value="AB_hydrolase_1"/>
</dbReference>
<dbReference type="HOGENOM" id="CLU_010974_0_0_1"/>
<reference evidence="10" key="3">
    <citation type="submission" date="2025-09" db="UniProtKB">
        <authorList>
            <consortium name="Ensembl"/>
        </authorList>
    </citation>
    <scope>IDENTIFICATION</scope>
</reference>
<evidence type="ECO:0000256" key="8">
    <source>
        <dbReference type="SAM" id="SignalP"/>
    </source>
</evidence>
<evidence type="ECO:0000256" key="2">
    <source>
        <dbReference type="ARBA" id="ARBA00022729"/>
    </source>
</evidence>